<name>A0A060VU24_ONCMY</name>
<reference evidence="2" key="2">
    <citation type="submission" date="2014-03" db="EMBL/GenBank/DDBJ databases">
        <authorList>
            <person name="Genoscope - CEA"/>
        </authorList>
    </citation>
    <scope>NUCLEOTIDE SEQUENCE</scope>
</reference>
<dbReference type="PaxDb" id="8022-A0A060VU24"/>
<gene>
    <name evidence="2" type="ORF">GSONMT00077588001</name>
</gene>
<accession>A0A060VU24</accession>
<keyword evidence="1" id="KW-0472">Membrane</keyword>
<dbReference type="Proteomes" id="UP000193380">
    <property type="component" value="Unassembled WGS sequence"/>
</dbReference>
<proteinExistence type="predicted"/>
<dbReference type="EMBL" id="FR904302">
    <property type="protein sequence ID" value="CDQ58362.1"/>
    <property type="molecule type" value="Genomic_DNA"/>
</dbReference>
<evidence type="ECO:0000313" key="3">
    <source>
        <dbReference type="Proteomes" id="UP000193380"/>
    </source>
</evidence>
<reference evidence="2" key="1">
    <citation type="journal article" date="2014" name="Nat. Commun.">
        <title>The rainbow trout genome provides novel insights into evolution after whole-genome duplication in vertebrates.</title>
        <authorList>
            <person name="Berthelot C."/>
            <person name="Brunet F."/>
            <person name="Chalopin D."/>
            <person name="Juanchich A."/>
            <person name="Bernard M."/>
            <person name="Noel B."/>
            <person name="Bento P."/>
            <person name="Da Silva C."/>
            <person name="Labadie K."/>
            <person name="Alberti A."/>
            <person name="Aury J.M."/>
            <person name="Louis A."/>
            <person name="Dehais P."/>
            <person name="Bardou P."/>
            <person name="Montfort J."/>
            <person name="Klopp C."/>
            <person name="Cabau C."/>
            <person name="Gaspin C."/>
            <person name="Thorgaard G.H."/>
            <person name="Boussaha M."/>
            <person name="Quillet E."/>
            <person name="Guyomard R."/>
            <person name="Galiana D."/>
            <person name="Bobe J."/>
            <person name="Volff J.N."/>
            <person name="Genet C."/>
            <person name="Wincker P."/>
            <person name="Jaillon O."/>
            <person name="Roest Crollius H."/>
            <person name="Guiguen Y."/>
        </authorList>
    </citation>
    <scope>NUCLEOTIDE SEQUENCE [LARGE SCALE GENOMIC DNA]</scope>
</reference>
<keyword evidence="1" id="KW-0812">Transmembrane</keyword>
<keyword evidence="1" id="KW-1133">Transmembrane helix</keyword>
<evidence type="ECO:0000256" key="1">
    <source>
        <dbReference type="SAM" id="Phobius"/>
    </source>
</evidence>
<evidence type="ECO:0000313" key="2">
    <source>
        <dbReference type="EMBL" id="CDQ58362.1"/>
    </source>
</evidence>
<feature type="transmembrane region" description="Helical" evidence="1">
    <location>
        <begin position="99"/>
        <end position="120"/>
    </location>
</feature>
<sequence>MATSHQVVLQKDIGPYCSSRDAATQTYICALTHTPALKTGEAVKRASVIKAVGQPIRLHRRCPVEESSEHCRGQLRVIGDEVNSMFSKGKVGSTHWQTWRGGIITCLFTVLSGIGSLYLLQYRNLRTS</sequence>
<dbReference type="AlphaFoldDB" id="A0A060VU24"/>
<protein>
    <submittedName>
        <fullName evidence="2">Uncharacterized protein</fullName>
    </submittedName>
</protein>
<organism evidence="2 3">
    <name type="scientific">Oncorhynchus mykiss</name>
    <name type="common">Rainbow trout</name>
    <name type="synonym">Salmo gairdneri</name>
    <dbReference type="NCBI Taxonomy" id="8022"/>
    <lineage>
        <taxon>Eukaryota</taxon>
        <taxon>Metazoa</taxon>
        <taxon>Chordata</taxon>
        <taxon>Craniata</taxon>
        <taxon>Vertebrata</taxon>
        <taxon>Euteleostomi</taxon>
        <taxon>Actinopterygii</taxon>
        <taxon>Neopterygii</taxon>
        <taxon>Teleostei</taxon>
        <taxon>Protacanthopterygii</taxon>
        <taxon>Salmoniformes</taxon>
        <taxon>Salmonidae</taxon>
        <taxon>Salmoninae</taxon>
        <taxon>Oncorhynchus</taxon>
    </lineage>
</organism>